<organism evidence="1 2">
    <name type="scientific">Thalictrum thalictroides</name>
    <name type="common">Rue-anemone</name>
    <name type="synonym">Anemone thalictroides</name>
    <dbReference type="NCBI Taxonomy" id="46969"/>
    <lineage>
        <taxon>Eukaryota</taxon>
        <taxon>Viridiplantae</taxon>
        <taxon>Streptophyta</taxon>
        <taxon>Embryophyta</taxon>
        <taxon>Tracheophyta</taxon>
        <taxon>Spermatophyta</taxon>
        <taxon>Magnoliopsida</taxon>
        <taxon>Ranunculales</taxon>
        <taxon>Ranunculaceae</taxon>
        <taxon>Thalictroideae</taxon>
        <taxon>Thalictrum</taxon>
    </lineage>
</organism>
<keyword evidence="2" id="KW-1185">Reference proteome</keyword>
<protein>
    <submittedName>
        <fullName evidence="1">Uncharacterized protein</fullName>
    </submittedName>
</protein>
<accession>A0A7J6UTN3</accession>
<gene>
    <name evidence="1" type="ORF">FRX31_034449</name>
</gene>
<evidence type="ECO:0000313" key="2">
    <source>
        <dbReference type="Proteomes" id="UP000554482"/>
    </source>
</evidence>
<dbReference type="AlphaFoldDB" id="A0A7J6UTN3"/>
<dbReference type="EMBL" id="JABWDY010043388">
    <property type="protein sequence ID" value="KAF5175964.1"/>
    <property type="molecule type" value="Genomic_DNA"/>
</dbReference>
<evidence type="ECO:0000313" key="1">
    <source>
        <dbReference type="EMBL" id="KAF5175964.1"/>
    </source>
</evidence>
<comment type="caution">
    <text evidence="1">The sequence shown here is derived from an EMBL/GenBank/DDBJ whole genome shotgun (WGS) entry which is preliminary data.</text>
</comment>
<dbReference type="Proteomes" id="UP000554482">
    <property type="component" value="Unassembled WGS sequence"/>
</dbReference>
<proteinExistence type="predicted"/>
<reference evidence="1 2" key="1">
    <citation type="submission" date="2020-06" db="EMBL/GenBank/DDBJ databases">
        <title>Transcriptomic and genomic resources for Thalictrum thalictroides and T. hernandezii: Facilitating candidate gene discovery in an emerging model plant lineage.</title>
        <authorList>
            <person name="Arias T."/>
            <person name="Riano-Pachon D.M."/>
            <person name="Di Stilio V.S."/>
        </authorList>
    </citation>
    <scope>NUCLEOTIDE SEQUENCE [LARGE SCALE GENOMIC DNA]</scope>
    <source>
        <strain evidence="2">cv. WT478/WT964</strain>
        <tissue evidence="1">Leaves</tissue>
    </source>
</reference>
<sequence length="60" mass="6623">MASLRETVASQGRDLLYATDFIRGFIYFSLSASSGRIARKGGFLVTQAPHGLYIEQPIED</sequence>
<name>A0A7J6UTN3_THATH</name>